<gene>
    <name evidence="3" type="ORF">GCM10011572_37330</name>
    <name evidence="4" type="ORF">GM672_03545</name>
</gene>
<organism evidence="4 5">
    <name type="scientific">Pseudoduganella buxea</name>
    <dbReference type="NCBI Taxonomy" id="1949069"/>
    <lineage>
        <taxon>Bacteria</taxon>
        <taxon>Pseudomonadati</taxon>
        <taxon>Pseudomonadota</taxon>
        <taxon>Betaproteobacteria</taxon>
        <taxon>Burkholderiales</taxon>
        <taxon>Oxalobacteraceae</taxon>
        <taxon>Telluria group</taxon>
        <taxon>Pseudoduganella</taxon>
    </lineage>
</organism>
<reference evidence="4 5" key="3">
    <citation type="submission" date="2019-11" db="EMBL/GenBank/DDBJ databases">
        <title>Type strains purchased from KCTC, JCM and DSMZ.</title>
        <authorList>
            <person name="Lu H."/>
        </authorList>
    </citation>
    <scope>NUCLEOTIDE SEQUENCE [LARGE SCALE GENOMIC DNA]</scope>
    <source>
        <strain evidence="4 5">KCTC 52429</strain>
    </source>
</reference>
<comment type="caution">
    <text evidence="4">The sequence shown here is derived from an EMBL/GenBank/DDBJ whole genome shotgun (WGS) entry which is preliminary data.</text>
</comment>
<keyword evidence="2" id="KW-1133">Transmembrane helix</keyword>
<reference evidence="6" key="2">
    <citation type="journal article" date="2019" name="Int. J. Syst. Evol. Microbiol.">
        <title>The Global Catalogue of Microorganisms (GCM) 10K type strain sequencing project: providing services to taxonomists for standard genome sequencing and annotation.</title>
        <authorList>
            <consortium name="The Broad Institute Genomics Platform"/>
            <consortium name="The Broad Institute Genome Sequencing Center for Infectious Disease"/>
            <person name="Wu L."/>
            <person name="Ma J."/>
        </authorList>
    </citation>
    <scope>NUCLEOTIDE SEQUENCE [LARGE SCALE GENOMIC DNA]</scope>
    <source>
        <strain evidence="6">CGMCC 1.15931</strain>
    </source>
</reference>
<evidence type="ECO:0000313" key="3">
    <source>
        <dbReference type="EMBL" id="GGC12417.1"/>
    </source>
</evidence>
<dbReference type="OrthoDB" id="8706529at2"/>
<feature type="region of interest" description="Disordered" evidence="1">
    <location>
        <begin position="1"/>
        <end position="45"/>
    </location>
</feature>
<evidence type="ECO:0000256" key="1">
    <source>
        <dbReference type="SAM" id="MobiDB-lite"/>
    </source>
</evidence>
<evidence type="ECO:0000313" key="5">
    <source>
        <dbReference type="Proteomes" id="UP000430634"/>
    </source>
</evidence>
<dbReference type="AlphaFoldDB" id="A0A6I3STY6"/>
<sequence length="125" mass="13626">MDAQRHPDPKQGGSHPRNPYPHPSKEEVRAYMTRRGQTRQPPPAPAEIRRLLNWHAAGHALPPSPAAPPVSCAISCSTSRGSAFMPLVPAFLAELAAFTVLAWCTLVLQPPCQDVLSKKNDQMIS</sequence>
<reference evidence="3" key="4">
    <citation type="submission" date="2024-05" db="EMBL/GenBank/DDBJ databases">
        <authorList>
            <person name="Sun Q."/>
            <person name="Zhou Y."/>
        </authorList>
    </citation>
    <scope>NUCLEOTIDE SEQUENCE</scope>
    <source>
        <strain evidence="3">CGMCC 1.15931</strain>
    </source>
</reference>
<accession>A0A6I3STY6</accession>
<proteinExistence type="predicted"/>
<protein>
    <submittedName>
        <fullName evidence="4">Uncharacterized protein</fullName>
    </submittedName>
</protein>
<dbReference type="Proteomes" id="UP000430634">
    <property type="component" value="Unassembled WGS sequence"/>
</dbReference>
<evidence type="ECO:0000313" key="6">
    <source>
        <dbReference type="Proteomes" id="UP000622638"/>
    </source>
</evidence>
<feature type="transmembrane region" description="Helical" evidence="2">
    <location>
        <begin position="87"/>
        <end position="108"/>
    </location>
</feature>
<evidence type="ECO:0000256" key="2">
    <source>
        <dbReference type="SAM" id="Phobius"/>
    </source>
</evidence>
<keyword evidence="2" id="KW-0812">Transmembrane</keyword>
<dbReference type="EMBL" id="WNKZ01000005">
    <property type="protein sequence ID" value="MTV51802.1"/>
    <property type="molecule type" value="Genomic_DNA"/>
</dbReference>
<evidence type="ECO:0000313" key="4">
    <source>
        <dbReference type="EMBL" id="MTV51802.1"/>
    </source>
</evidence>
<reference evidence="3" key="1">
    <citation type="journal article" date="2014" name="Int. J. Syst. Evol. Microbiol.">
        <title>Complete genome of a new Firmicutes species belonging to the dominant human colonic microbiota ('Ruminococcus bicirculans') reveals two chromosomes and a selective capacity to utilize plant glucans.</title>
        <authorList>
            <consortium name="NISC Comparative Sequencing Program"/>
            <person name="Wegmann U."/>
            <person name="Louis P."/>
            <person name="Goesmann A."/>
            <person name="Henrissat B."/>
            <person name="Duncan S.H."/>
            <person name="Flint H.J."/>
        </authorList>
    </citation>
    <scope>NUCLEOTIDE SEQUENCE</scope>
    <source>
        <strain evidence="3">CGMCC 1.15931</strain>
    </source>
</reference>
<name>A0A6I3STY6_9BURK</name>
<dbReference type="EMBL" id="BMKG01000016">
    <property type="protein sequence ID" value="GGC12417.1"/>
    <property type="molecule type" value="Genomic_DNA"/>
</dbReference>
<keyword evidence="6" id="KW-1185">Reference proteome</keyword>
<dbReference type="Proteomes" id="UP000622638">
    <property type="component" value="Unassembled WGS sequence"/>
</dbReference>
<keyword evidence="2" id="KW-0472">Membrane</keyword>
<dbReference type="RefSeq" id="WP_155469135.1">
    <property type="nucleotide sequence ID" value="NZ_BMKG01000016.1"/>
</dbReference>